<proteinExistence type="predicted"/>
<evidence type="ECO:0008006" key="3">
    <source>
        <dbReference type="Google" id="ProtNLM"/>
    </source>
</evidence>
<evidence type="ECO:0000313" key="1">
    <source>
        <dbReference type="EMBL" id="QDU34275.1"/>
    </source>
</evidence>
<dbReference type="RefSeq" id="WP_145077977.1">
    <property type="nucleotide sequence ID" value="NZ_CP036425.1"/>
</dbReference>
<gene>
    <name evidence="1" type="ORF">KS4_23420</name>
</gene>
<dbReference type="EMBL" id="CP036425">
    <property type="protein sequence ID" value="QDU34275.1"/>
    <property type="molecule type" value="Genomic_DNA"/>
</dbReference>
<protein>
    <recommendedName>
        <fullName evidence="3">Phage major capsid protein E</fullName>
    </recommendedName>
</protein>
<organism evidence="1 2">
    <name type="scientific">Poriferisphaera corsica</name>
    <dbReference type="NCBI Taxonomy" id="2528020"/>
    <lineage>
        <taxon>Bacteria</taxon>
        <taxon>Pseudomonadati</taxon>
        <taxon>Planctomycetota</taxon>
        <taxon>Phycisphaerae</taxon>
        <taxon>Phycisphaerales</taxon>
        <taxon>Phycisphaeraceae</taxon>
        <taxon>Poriferisphaera</taxon>
    </lineage>
</organism>
<dbReference type="KEGG" id="pcor:KS4_23420"/>
<keyword evidence="2" id="KW-1185">Reference proteome</keyword>
<evidence type="ECO:0000313" key="2">
    <source>
        <dbReference type="Proteomes" id="UP000317369"/>
    </source>
</evidence>
<reference evidence="1 2" key="1">
    <citation type="submission" date="2019-02" db="EMBL/GenBank/DDBJ databases">
        <title>Deep-cultivation of Planctomycetes and their phenomic and genomic characterization uncovers novel biology.</title>
        <authorList>
            <person name="Wiegand S."/>
            <person name="Jogler M."/>
            <person name="Boedeker C."/>
            <person name="Pinto D."/>
            <person name="Vollmers J."/>
            <person name="Rivas-Marin E."/>
            <person name="Kohn T."/>
            <person name="Peeters S.H."/>
            <person name="Heuer A."/>
            <person name="Rast P."/>
            <person name="Oberbeckmann S."/>
            <person name="Bunk B."/>
            <person name="Jeske O."/>
            <person name="Meyerdierks A."/>
            <person name="Storesund J.E."/>
            <person name="Kallscheuer N."/>
            <person name="Luecker S."/>
            <person name="Lage O.M."/>
            <person name="Pohl T."/>
            <person name="Merkel B.J."/>
            <person name="Hornburger P."/>
            <person name="Mueller R.-W."/>
            <person name="Bruemmer F."/>
            <person name="Labrenz M."/>
            <person name="Spormann A.M."/>
            <person name="Op den Camp H."/>
            <person name="Overmann J."/>
            <person name="Amann R."/>
            <person name="Jetten M.S.M."/>
            <person name="Mascher T."/>
            <person name="Medema M.H."/>
            <person name="Devos D.P."/>
            <person name="Kaster A.-K."/>
            <person name="Ovreas L."/>
            <person name="Rohde M."/>
            <person name="Galperin M.Y."/>
            <person name="Jogler C."/>
        </authorList>
    </citation>
    <scope>NUCLEOTIDE SEQUENCE [LARGE SCALE GENOMIC DNA]</scope>
    <source>
        <strain evidence="1 2">KS4</strain>
    </source>
</reference>
<accession>A0A517YVL7</accession>
<dbReference type="Proteomes" id="UP000317369">
    <property type="component" value="Chromosome"/>
</dbReference>
<sequence length="378" mass="42675">MSLGYSAIDAYIGRYVIRKLHTSYITRSPLRYFIVGEDKKELLKLGKPNESVVFGRKDMGSAQRKKLAGSKGVEIRFQKDVPDPPTAGSYNGETTPTATKYAEDLVETGEIRWSEKWTPLKIREHSLRMARKSGNMANFAAIAEEVVQMGMNEHIKQDNTDLHEGTLTTEQQDAEVWNSYLGLRHTLSDGQGDESGYRYYAGKDRNTYTQLQAKVVDVAAETAAGRLPDTKIRLNLARKADTVYGMNQYTEGGVGLCLVSADLYEPLAEEANKRASIYRESIGVPDFAVDGFKYPVIQVGNKFITYDSGCKTGEMCCLNLDDWMFEVQDDANFQLEPWQRKWLNEEGGGYYRWTQIHSVTRLSCARPWAQLKYTGLTI</sequence>
<dbReference type="AlphaFoldDB" id="A0A517YVL7"/>
<name>A0A517YVL7_9BACT</name>